<evidence type="ECO:0000259" key="2">
    <source>
        <dbReference type="Pfam" id="PF13358"/>
    </source>
</evidence>
<organism evidence="3 4">
    <name type="scientific">Pycnoporus cinnabarinus</name>
    <name type="common">Cinnabar-red polypore</name>
    <name type="synonym">Trametes cinnabarina</name>
    <dbReference type="NCBI Taxonomy" id="5643"/>
    <lineage>
        <taxon>Eukaryota</taxon>
        <taxon>Fungi</taxon>
        <taxon>Dikarya</taxon>
        <taxon>Basidiomycota</taxon>
        <taxon>Agaricomycotina</taxon>
        <taxon>Agaricomycetes</taxon>
        <taxon>Polyporales</taxon>
        <taxon>Polyporaceae</taxon>
        <taxon>Trametes</taxon>
    </lineage>
</organism>
<dbReference type="GO" id="GO:0003676">
    <property type="term" value="F:nucleic acid binding"/>
    <property type="evidence" value="ECO:0007669"/>
    <property type="project" value="InterPro"/>
</dbReference>
<dbReference type="OrthoDB" id="2714764at2759"/>
<evidence type="ECO:0000256" key="1">
    <source>
        <dbReference type="SAM" id="MobiDB-lite"/>
    </source>
</evidence>
<accession>A0A060STS7</accession>
<dbReference type="Gene3D" id="3.30.420.10">
    <property type="entry name" value="Ribonuclease H-like superfamily/Ribonuclease H"/>
    <property type="match status" value="1"/>
</dbReference>
<dbReference type="InterPro" id="IPR036397">
    <property type="entry name" value="RNaseH_sf"/>
</dbReference>
<feature type="domain" description="Tc1-like transposase DDE" evidence="2">
    <location>
        <begin position="115"/>
        <end position="261"/>
    </location>
</feature>
<reference evidence="3" key="1">
    <citation type="submission" date="2014-01" db="EMBL/GenBank/DDBJ databases">
        <title>The genome of the white-rot fungus Pycnoporus cinnabarinus: a basidiomycete model with a versatile arsenal for lignocellulosic biomass breakdown.</title>
        <authorList>
            <person name="Levasseur A."/>
            <person name="Lomascolo A."/>
            <person name="Ruiz-Duenas F.J."/>
            <person name="Uzan E."/>
            <person name="Piumi F."/>
            <person name="Kues U."/>
            <person name="Ram A.F.J."/>
            <person name="Murat C."/>
            <person name="Haon M."/>
            <person name="Benoit I."/>
            <person name="Arfi Y."/>
            <person name="Chevret D."/>
            <person name="Drula E."/>
            <person name="Kwon M.J."/>
            <person name="Gouret P."/>
            <person name="Lesage-Meessen L."/>
            <person name="Lombard V."/>
            <person name="Mariette J."/>
            <person name="Noirot C."/>
            <person name="Park J."/>
            <person name="Patyshakuliyeva A."/>
            <person name="Wieneger R.A.B."/>
            <person name="Wosten H.A.B."/>
            <person name="Martin F."/>
            <person name="Coutinho P.M."/>
            <person name="de Vries R."/>
            <person name="Martinez A.T."/>
            <person name="Klopp C."/>
            <person name="Pontarotti P."/>
            <person name="Henrissat B."/>
            <person name="Record E."/>
        </authorList>
    </citation>
    <scope>NUCLEOTIDE SEQUENCE [LARGE SCALE GENOMIC DNA]</scope>
    <source>
        <strain evidence="3">BRFM137</strain>
    </source>
</reference>
<proteinExistence type="predicted"/>
<dbReference type="AlphaFoldDB" id="A0A060STS7"/>
<dbReference type="HOGENOM" id="CLU_500709_0_0_1"/>
<evidence type="ECO:0000313" key="4">
    <source>
        <dbReference type="Proteomes" id="UP000029665"/>
    </source>
</evidence>
<dbReference type="EMBL" id="CCBP010000281">
    <property type="protein sequence ID" value="CDO75639.1"/>
    <property type="molecule type" value="Genomic_DNA"/>
</dbReference>
<name>A0A060STS7_PYCCI</name>
<protein>
    <recommendedName>
        <fullName evidence="2">Tc1-like transposase DDE domain-containing protein</fullName>
    </recommendedName>
</protein>
<dbReference type="PANTHER" id="PTHR23022:SF135">
    <property type="entry name" value="SI:DKEY-77F5.3"/>
    <property type="match status" value="1"/>
</dbReference>
<evidence type="ECO:0000313" key="3">
    <source>
        <dbReference type="EMBL" id="CDO75639.1"/>
    </source>
</evidence>
<keyword evidence="4" id="KW-1185">Reference proteome</keyword>
<dbReference type="PANTHER" id="PTHR23022">
    <property type="entry name" value="TRANSPOSABLE ELEMENT-RELATED"/>
    <property type="match status" value="1"/>
</dbReference>
<feature type="region of interest" description="Disordered" evidence="1">
    <location>
        <begin position="476"/>
        <end position="510"/>
    </location>
</feature>
<gene>
    <name evidence="3" type="ORF">BN946_scf184840.g22</name>
</gene>
<dbReference type="STRING" id="5643.A0A060STS7"/>
<dbReference type="InterPro" id="IPR052338">
    <property type="entry name" value="Transposase_5"/>
</dbReference>
<dbReference type="InterPro" id="IPR038717">
    <property type="entry name" value="Tc1-like_DDE_dom"/>
</dbReference>
<dbReference type="Pfam" id="PF13358">
    <property type="entry name" value="DDE_3"/>
    <property type="match status" value="1"/>
</dbReference>
<comment type="caution">
    <text evidence="3">The sequence shown here is derived from an EMBL/GenBank/DDBJ whole genome shotgun (WGS) entry which is preliminary data.</text>
</comment>
<sequence>MVELTPTKKARLYTLMEHGAKPRDAAAEIGCDPSTARCNYAKLQKNPDFKAKPHCPGRPRKIHEPGESTVRRNLAEIGLHGRIRWAKPHLRDEHVAARYAWGLEHANWTVADWSRVVFSDESIFKVFGSDGKQYCWRRTGEALQPQNVKKMVKHDGGKVMVWGYLTWNGPGGLYRINGNLNAAQYVKILEDAFFGTLSDYSLSISDIIFQQDNDPKHTSKTAEAFFEANNVKKLPWAASSPDMNIIENAWHHLDKQVRKRYPLPTNSNQLWAALEEEWRKLDLGYMLALGAQRAATLGNRRDWLSVRYLVHIGTQCTARRTILLICFKCSEFEILLPQNCDNGILYPSRLQLEDRLLPSPYRSSDFIFRLARTSAASLSPSTLSHPGPSHRPAACSTYTYSAMDPDMIQAGSSPHLPLKWQRKLAPNSVPDLPVPCTEPILAEPQSPLHAHKVHSELAHTASLGNLPFKWRRKLATESGGDAPPAAAAPSPLRRMTRSQTAASRAKASVLGDSEKQNIAQTTLICKKKKSIRTKRRGKTARLQA</sequence>
<dbReference type="Proteomes" id="UP000029665">
    <property type="component" value="Unassembled WGS sequence"/>
</dbReference>